<dbReference type="Proteomes" id="UP000017667">
    <property type="component" value="Unassembled WGS sequence"/>
</dbReference>
<sequence length="68" mass="7844">MNSSFMNTSSQNSNRRLIREITIILIIKVILLMVIKHVWFDAPTIPKDFNNQVAERIAGDLSNTQETR</sequence>
<dbReference type="NCBIfam" id="NF045611">
    <property type="entry name" value="small_CydP"/>
    <property type="match status" value="1"/>
</dbReference>
<dbReference type="AlphaFoldDB" id="N9FAT6"/>
<dbReference type="EMBL" id="APQQ01000013">
    <property type="protein sequence ID" value="ENW19667.1"/>
    <property type="molecule type" value="Genomic_DNA"/>
</dbReference>
<evidence type="ECO:0000313" key="3">
    <source>
        <dbReference type="Proteomes" id="UP000017667"/>
    </source>
</evidence>
<protein>
    <submittedName>
        <fullName evidence="2">Uncharacterized protein</fullName>
    </submittedName>
</protein>
<accession>N9FAT6</accession>
<evidence type="ECO:0000313" key="2">
    <source>
        <dbReference type="EMBL" id="ENW19667.1"/>
    </source>
</evidence>
<name>N9FAT6_ACIHA</name>
<dbReference type="InterPro" id="IPR054636">
    <property type="entry name" value="CydP"/>
</dbReference>
<organism evidence="2 3">
    <name type="scientific">Acinetobacter haemolyticus CIP 64.3 = MTCC 9819</name>
    <dbReference type="NCBI Taxonomy" id="1217659"/>
    <lineage>
        <taxon>Bacteria</taxon>
        <taxon>Pseudomonadati</taxon>
        <taxon>Pseudomonadota</taxon>
        <taxon>Gammaproteobacteria</taxon>
        <taxon>Moraxellales</taxon>
        <taxon>Moraxellaceae</taxon>
        <taxon>Acinetobacter</taxon>
    </lineage>
</organism>
<reference evidence="2 3" key="1">
    <citation type="submission" date="2013-02" db="EMBL/GenBank/DDBJ databases">
        <title>The Genome Sequence of Acinetobacter haemolyticus CIP 64.3.</title>
        <authorList>
            <consortium name="The Broad Institute Genome Sequencing Platform"/>
            <consortium name="The Broad Institute Genome Sequencing Center for Infectious Disease"/>
            <person name="Cerqueira G."/>
            <person name="Feldgarden M."/>
            <person name="Courvalin P."/>
            <person name="Perichon B."/>
            <person name="Grillot-Courvalin C."/>
            <person name="Clermont D."/>
            <person name="Rocha E."/>
            <person name="Yoon E.-J."/>
            <person name="Nemec A."/>
            <person name="Walker B."/>
            <person name="Young S.K."/>
            <person name="Zeng Q."/>
            <person name="Gargeya S."/>
            <person name="Fitzgerald M."/>
            <person name="Haas B."/>
            <person name="Abouelleil A."/>
            <person name="Alvarado L."/>
            <person name="Arachchi H.M."/>
            <person name="Berlin A.M."/>
            <person name="Chapman S.B."/>
            <person name="Dewar J."/>
            <person name="Goldberg J."/>
            <person name="Griggs A."/>
            <person name="Gujja S."/>
            <person name="Hansen M."/>
            <person name="Howarth C."/>
            <person name="Imamovic A."/>
            <person name="Larimer J."/>
            <person name="McCowan C."/>
            <person name="Murphy C."/>
            <person name="Neiman D."/>
            <person name="Pearson M."/>
            <person name="Priest M."/>
            <person name="Roberts A."/>
            <person name="Saif S."/>
            <person name="Shea T."/>
            <person name="Sisk P."/>
            <person name="Sykes S."/>
            <person name="Wortman J."/>
            <person name="Nusbaum C."/>
            <person name="Birren B."/>
        </authorList>
    </citation>
    <scope>NUCLEOTIDE SEQUENCE [LARGE SCALE GENOMIC DNA]</scope>
    <source>
        <strain evidence="2 3">CIP 64.3</strain>
    </source>
</reference>
<dbReference type="PATRIC" id="fig|1217659.3.peg.1062"/>
<keyword evidence="1" id="KW-0472">Membrane</keyword>
<proteinExistence type="predicted"/>
<dbReference type="HOGENOM" id="CLU_2875381_0_0_6"/>
<feature type="transmembrane region" description="Helical" evidence="1">
    <location>
        <begin position="21"/>
        <end position="40"/>
    </location>
</feature>
<keyword evidence="1" id="KW-0812">Transmembrane</keyword>
<gene>
    <name evidence="2" type="ORF">F927_01084</name>
</gene>
<keyword evidence="1" id="KW-1133">Transmembrane helix</keyword>
<evidence type="ECO:0000256" key="1">
    <source>
        <dbReference type="SAM" id="Phobius"/>
    </source>
</evidence>
<comment type="caution">
    <text evidence="2">The sequence shown here is derived from an EMBL/GenBank/DDBJ whole genome shotgun (WGS) entry which is preliminary data.</text>
</comment>
<keyword evidence="3" id="KW-1185">Reference proteome</keyword>